<dbReference type="AlphaFoldDB" id="A0A5K3F695"/>
<accession>A0A5K3F695</accession>
<dbReference type="WBParaSite" id="MCU_005282-RD">
    <property type="protein sequence ID" value="MCU_005282-RD"/>
    <property type="gene ID" value="MCU_005282"/>
</dbReference>
<reference evidence="1 2" key="1">
    <citation type="submission" date="2019-11" db="UniProtKB">
        <authorList>
            <consortium name="WormBaseParasite"/>
        </authorList>
    </citation>
    <scope>IDENTIFICATION</scope>
</reference>
<dbReference type="SUPFAM" id="SSF117281">
    <property type="entry name" value="Kelch motif"/>
    <property type="match status" value="1"/>
</dbReference>
<organism evidence="1">
    <name type="scientific">Mesocestoides corti</name>
    <name type="common">Flatworm</name>
    <dbReference type="NCBI Taxonomy" id="53468"/>
    <lineage>
        <taxon>Eukaryota</taxon>
        <taxon>Metazoa</taxon>
        <taxon>Spiralia</taxon>
        <taxon>Lophotrochozoa</taxon>
        <taxon>Platyhelminthes</taxon>
        <taxon>Cestoda</taxon>
        <taxon>Eucestoda</taxon>
        <taxon>Cyclophyllidea</taxon>
        <taxon>Mesocestoididae</taxon>
        <taxon>Mesocestoides</taxon>
    </lineage>
</organism>
<evidence type="ECO:0000313" key="1">
    <source>
        <dbReference type="WBParaSite" id="MCU_005282-RA"/>
    </source>
</evidence>
<sequence length="303" mass="34726">MPVFHVRERSWRNITFSGSCPAPLRCPCSVHFNHVVYTTGGISDATGALNDLVYAFDLESLVFYTVGTQPLPTFFHDLTVVSEGQFYSFGGVREENRVNHLFCLTLLHQPKSLAELCWQRVSHELRVFFPPDLRASQLEEVFREGCLTFFSRLMIQHVQTMFENEAGDFANDDTLSGIHEIYKYTKTALFNLLNRFRSVTWKYRSTPLGSLPKCFGLLFDSMMTAFTSIVREIEAERRVDPVECVSLFLTILFYCNGAPLKYVTRLPYGFRCLNVVCRHMDRIASETNDDTSSPPKRTLFATV</sequence>
<dbReference type="InterPro" id="IPR015915">
    <property type="entry name" value="Kelch-typ_b-propeller"/>
</dbReference>
<proteinExistence type="predicted"/>
<evidence type="ECO:0000313" key="2">
    <source>
        <dbReference type="WBParaSite" id="MCU_005282-RD"/>
    </source>
</evidence>
<dbReference type="WBParaSite" id="MCU_005282-RA">
    <property type="protein sequence ID" value="MCU_005282-RA"/>
    <property type="gene ID" value="MCU_005282"/>
</dbReference>
<protein>
    <submittedName>
        <fullName evidence="1 2">Ufd2P_core domain-containing protein</fullName>
    </submittedName>
</protein>
<dbReference type="Gene3D" id="2.120.10.80">
    <property type="entry name" value="Kelch-type beta propeller"/>
    <property type="match status" value="1"/>
</dbReference>
<name>A0A5K3F695_MESCO</name>